<sequence>MDKREATVTTTSTRIGKFEARFFHLAFEEEFGRVKGHFRPINSVAFHPDGKSYSSGGEDGYVHIHYLDPQYFEFEFEV</sequence>
<dbReference type="InterPro" id="IPR015943">
    <property type="entry name" value="WD40/YVTN_repeat-like_dom_sf"/>
</dbReference>
<evidence type="ECO:0000256" key="1">
    <source>
        <dbReference type="ARBA" id="ARBA00022574"/>
    </source>
</evidence>
<dbReference type="SUPFAM" id="SSF50998">
    <property type="entry name" value="Quinoprotein alcohol dehydrogenase-like"/>
    <property type="match status" value="1"/>
</dbReference>
<reference evidence="6 9" key="1">
    <citation type="journal article" date="2005" name="Nature">
        <title>Genome sequence, comparative analysis and haplotype structure of the domestic dog.</title>
        <authorList>
            <consortium name="Broad Sequencing Platform"/>
            <person name="Lindblad-Toh K."/>
            <person name="Wade C.M."/>
            <person name="Mikkelsen T.S."/>
            <person name="Karlsson E.K."/>
            <person name="Jaffe D.B."/>
            <person name="Kamal M."/>
            <person name="Clamp M."/>
            <person name="Chang J.L."/>
            <person name="Kulbokas E.J. III"/>
            <person name="Zody M.C."/>
            <person name="Mauceli E."/>
            <person name="Xie X."/>
            <person name="Breen M."/>
            <person name="Wayne R.K."/>
            <person name="Ostrander E.A."/>
            <person name="Ponting C.P."/>
            <person name="Galibert F."/>
            <person name="Smith D.R."/>
            <person name="DeJong P.J."/>
            <person name="Kirkness E."/>
            <person name="Alvarez P."/>
            <person name="Biagi T."/>
            <person name="Brockman W."/>
            <person name="Butler J."/>
            <person name="Chin C.W."/>
            <person name="Cook A."/>
            <person name="Cuff J."/>
            <person name="Daly M.J."/>
            <person name="DeCaprio D."/>
            <person name="Gnerre S."/>
            <person name="Grabherr M."/>
            <person name="Kellis M."/>
            <person name="Kleber M."/>
            <person name="Bardeleben C."/>
            <person name="Goodstadt L."/>
            <person name="Heger A."/>
            <person name="Hitte C."/>
            <person name="Kim L."/>
            <person name="Koepfli K.P."/>
            <person name="Parker H.G."/>
            <person name="Pollinger J.P."/>
            <person name="Searle S.M."/>
            <person name="Sutter N.B."/>
            <person name="Thomas R."/>
            <person name="Webber C."/>
            <person name="Baldwin J."/>
            <person name="Abebe A."/>
            <person name="Abouelleil A."/>
            <person name="Aftuck L."/>
            <person name="Ait-Zahra M."/>
            <person name="Aldredge T."/>
            <person name="Allen N."/>
            <person name="An P."/>
            <person name="Anderson S."/>
            <person name="Antoine C."/>
            <person name="Arachchi H."/>
            <person name="Aslam A."/>
            <person name="Ayotte L."/>
            <person name="Bachantsang P."/>
            <person name="Barry A."/>
            <person name="Bayul T."/>
            <person name="Benamara M."/>
            <person name="Berlin A."/>
            <person name="Bessette D."/>
            <person name="Blitshteyn B."/>
            <person name="Bloom T."/>
            <person name="Blye J."/>
            <person name="Boguslavskiy L."/>
            <person name="Bonnet C."/>
            <person name="Boukhgalter B."/>
            <person name="Brown A."/>
            <person name="Cahill P."/>
            <person name="Calixte N."/>
            <person name="Camarata J."/>
            <person name="Cheshatsang Y."/>
            <person name="Chu J."/>
            <person name="Citroen M."/>
            <person name="Collymore A."/>
            <person name="Cooke P."/>
            <person name="Dawoe T."/>
            <person name="Daza R."/>
            <person name="Decktor K."/>
            <person name="DeGray S."/>
            <person name="Dhargay N."/>
            <person name="Dooley K."/>
            <person name="Dooley K."/>
            <person name="Dorje P."/>
            <person name="Dorjee K."/>
            <person name="Dorris L."/>
            <person name="Duffey N."/>
            <person name="Dupes A."/>
            <person name="Egbiremolen O."/>
            <person name="Elong R."/>
            <person name="Falk J."/>
            <person name="Farina A."/>
            <person name="Faro S."/>
            <person name="Ferguson D."/>
            <person name="Ferreira P."/>
            <person name="Fisher S."/>
            <person name="FitzGerald M."/>
            <person name="Foley K."/>
            <person name="Foley C."/>
            <person name="Franke A."/>
            <person name="Friedrich D."/>
            <person name="Gage D."/>
            <person name="Garber M."/>
            <person name="Gearin G."/>
            <person name="Giannoukos G."/>
            <person name="Goode T."/>
            <person name="Goyette A."/>
            <person name="Graham J."/>
            <person name="Grandbois E."/>
            <person name="Gyaltsen K."/>
            <person name="Hafez N."/>
            <person name="Hagopian D."/>
            <person name="Hagos B."/>
            <person name="Hall J."/>
            <person name="Healy C."/>
            <person name="Hegarty R."/>
            <person name="Honan T."/>
            <person name="Horn A."/>
            <person name="Houde N."/>
            <person name="Hughes L."/>
            <person name="Hunnicutt L."/>
            <person name="Husby M."/>
            <person name="Jester B."/>
            <person name="Jones C."/>
            <person name="Kamat A."/>
            <person name="Kanga B."/>
            <person name="Kells C."/>
            <person name="Khazanovich D."/>
            <person name="Kieu A.C."/>
            <person name="Kisner P."/>
            <person name="Kumar M."/>
            <person name="Lance K."/>
            <person name="Landers T."/>
            <person name="Lara M."/>
            <person name="Lee W."/>
            <person name="Leger J.P."/>
            <person name="Lennon N."/>
            <person name="Leuper L."/>
            <person name="LeVine S."/>
            <person name="Liu J."/>
            <person name="Liu X."/>
            <person name="Lokyitsang Y."/>
            <person name="Lokyitsang T."/>
            <person name="Lui A."/>
            <person name="Macdonald J."/>
            <person name="Major J."/>
            <person name="Marabella R."/>
            <person name="Maru K."/>
            <person name="Matthews C."/>
            <person name="McDonough S."/>
            <person name="Mehta T."/>
            <person name="Meldrim J."/>
            <person name="Melnikov A."/>
            <person name="Meneus L."/>
            <person name="Mihalev A."/>
            <person name="Mihova T."/>
            <person name="Miller K."/>
            <person name="Mittelman R."/>
            <person name="Mlenga V."/>
            <person name="Mulrain L."/>
            <person name="Munson G."/>
            <person name="Navidi A."/>
            <person name="Naylor J."/>
            <person name="Nguyen T."/>
            <person name="Nguyen N."/>
            <person name="Nguyen C."/>
            <person name="Nguyen T."/>
            <person name="Nicol R."/>
            <person name="Norbu N."/>
            <person name="Norbu C."/>
            <person name="Novod N."/>
            <person name="Nyima T."/>
            <person name="Olandt P."/>
            <person name="O'Neill B."/>
            <person name="O'Neill K."/>
            <person name="Osman S."/>
            <person name="Oyono L."/>
            <person name="Patti C."/>
            <person name="Perrin D."/>
            <person name="Phunkhang P."/>
            <person name="Pierre F."/>
            <person name="Priest M."/>
            <person name="Rachupka A."/>
            <person name="Raghuraman S."/>
            <person name="Rameau R."/>
            <person name="Ray V."/>
            <person name="Raymond C."/>
            <person name="Rege F."/>
            <person name="Rise C."/>
            <person name="Rogers J."/>
            <person name="Rogov P."/>
            <person name="Sahalie J."/>
            <person name="Settipalli S."/>
            <person name="Sharpe T."/>
            <person name="Shea T."/>
            <person name="Sheehan M."/>
            <person name="Sherpa N."/>
            <person name="Shi J."/>
            <person name="Shih D."/>
            <person name="Sloan J."/>
            <person name="Smith C."/>
            <person name="Sparrow T."/>
            <person name="Stalker J."/>
            <person name="Stange-Thomann N."/>
            <person name="Stavropoulos S."/>
            <person name="Stone C."/>
            <person name="Stone S."/>
            <person name="Sykes S."/>
            <person name="Tchuinga P."/>
            <person name="Tenzing P."/>
            <person name="Tesfaye S."/>
            <person name="Thoulutsang D."/>
            <person name="Thoulutsang Y."/>
            <person name="Topham K."/>
            <person name="Topping I."/>
            <person name="Tsamla T."/>
            <person name="Vassiliev H."/>
            <person name="Venkataraman V."/>
            <person name="Vo A."/>
            <person name="Wangchuk T."/>
            <person name="Wangdi T."/>
            <person name="Weiand M."/>
            <person name="Wilkinson J."/>
            <person name="Wilson A."/>
            <person name="Yadav S."/>
            <person name="Yang S."/>
            <person name="Yang X."/>
            <person name="Young G."/>
            <person name="Yu Q."/>
            <person name="Zainoun J."/>
            <person name="Zembek L."/>
            <person name="Zimmer A."/>
            <person name="Lander E.S."/>
        </authorList>
    </citation>
    <scope>NUCLEOTIDE SEQUENCE [LARGE SCALE GENOMIC DNA]</scope>
    <source>
        <strain evidence="6">Boxer</strain>
    </source>
</reference>
<dbReference type="Pfam" id="PF00400">
    <property type="entry name" value="WD40"/>
    <property type="match status" value="1"/>
</dbReference>
<dbReference type="Proteomes" id="UP000694429">
    <property type="component" value="Chromosome 36"/>
</dbReference>
<dbReference type="Ensembl" id="ENSCAFT00030020517.1">
    <property type="protein sequence ID" value="ENSCAFP00030017896.1"/>
    <property type="gene ID" value="ENSCAFG00030011079.1"/>
</dbReference>
<dbReference type="InterPro" id="IPR011047">
    <property type="entry name" value="Quinoprotein_ADH-like_sf"/>
</dbReference>
<evidence type="ECO:0000313" key="10">
    <source>
        <dbReference type="Proteomes" id="UP000694429"/>
    </source>
</evidence>
<evidence type="ECO:0000256" key="3">
    <source>
        <dbReference type="ARBA" id="ARBA00038394"/>
    </source>
</evidence>
<keyword evidence="2" id="KW-0677">Repeat</keyword>
<protein>
    <recommendedName>
        <fullName evidence="4">Serine-threonine kinase receptor-associated protein</fullName>
    </recommendedName>
</protein>
<organism evidence="7 10">
    <name type="scientific">Canis lupus familiaris</name>
    <name type="common">Dog</name>
    <name type="synonym">Canis familiaris</name>
    <dbReference type="NCBI Taxonomy" id="9615"/>
    <lineage>
        <taxon>Eukaryota</taxon>
        <taxon>Metazoa</taxon>
        <taxon>Chordata</taxon>
        <taxon>Craniata</taxon>
        <taxon>Vertebrata</taxon>
        <taxon>Euteleostomi</taxon>
        <taxon>Mammalia</taxon>
        <taxon>Eutheria</taxon>
        <taxon>Laurasiatheria</taxon>
        <taxon>Carnivora</taxon>
        <taxon>Caniformia</taxon>
        <taxon>Canidae</taxon>
        <taxon>Canis</taxon>
    </lineage>
</organism>
<dbReference type="Ensembl" id="ENSCAFT00000078015.2">
    <property type="protein sequence ID" value="ENSCAFP00000059409.1"/>
    <property type="gene ID" value="ENSCAFG00000045246.2"/>
</dbReference>
<dbReference type="Proteomes" id="UP000002254">
    <property type="component" value="Chromosome 36"/>
</dbReference>
<evidence type="ECO:0000256" key="5">
    <source>
        <dbReference type="PROSITE-ProRule" id="PRU00221"/>
    </source>
</evidence>
<dbReference type="OrthoDB" id="9612723at2759"/>
<dbReference type="SMART" id="SM00320">
    <property type="entry name" value="WD40"/>
    <property type="match status" value="1"/>
</dbReference>
<dbReference type="PANTHER" id="PTHR19877:SF1">
    <property type="entry name" value="EUKARYOTIC TRANSLATION INITIATION FACTOR 3 SUBUNIT I"/>
    <property type="match status" value="1"/>
</dbReference>
<dbReference type="Proteomes" id="UP000694542">
    <property type="component" value="Chromosome 36"/>
</dbReference>
<reference evidence="7" key="3">
    <citation type="submission" date="2019-03" db="EMBL/GenBank/DDBJ databases">
        <authorList>
            <person name="Warren W.C."/>
            <person name="Johnson G.S."/>
        </authorList>
    </citation>
    <scope>NUCLEOTIDE SEQUENCE [LARGE SCALE GENOMIC DNA]</scope>
    <source>
        <strain evidence="7">Basenji</strain>
    </source>
</reference>
<dbReference type="AlphaFoldDB" id="A0A8C0MWB8"/>
<comment type="similarity">
    <text evidence="3">Belongs to the WD repeat STRAP family.</text>
</comment>
<evidence type="ECO:0000313" key="6">
    <source>
        <dbReference type="Ensembl" id="ENSCAFP00000059409.1"/>
    </source>
</evidence>
<dbReference type="InterPro" id="IPR001680">
    <property type="entry name" value="WD40_rpt"/>
</dbReference>
<evidence type="ECO:0000313" key="9">
    <source>
        <dbReference type="Proteomes" id="UP000002254"/>
    </source>
</evidence>
<reference evidence="7" key="4">
    <citation type="submission" date="2025-05" db="UniProtKB">
        <authorList>
            <consortium name="Ensembl"/>
        </authorList>
    </citation>
    <scope>IDENTIFICATION</scope>
</reference>
<accession>A0A8C0MWB8</accession>
<keyword evidence="1 5" id="KW-0853">WD repeat</keyword>
<evidence type="ECO:0000313" key="7">
    <source>
        <dbReference type="Ensembl" id="ENSCAFP00030017896.1"/>
    </source>
</evidence>
<evidence type="ECO:0000256" key="2">
    <source>
        <dbReference type="ARBA" id="ARBA00022737"/>
    </source>
</evidence>
<dbReference type="Gene3D" id="2.130.10.10">
    <property type="entry name" value="YVTN repeat-like/Quinoprotein amine dehydrogenase"/>
    <property type="match status" value="1"/>
</dbReference>
<dbReference type="Ensembl" id="ENSCAFT00040017955.1">
    <property type="protein sequence ID" value="ENSCAFP00040015591.1"/>
    <property type="gene ID" value="ENSCAFG00040009683.1"/>
</dbReference>
<feature type="repeat" description="WD" evidence="5">
    <location>
        <begin position="34"/>
        <end position="64"/>
    </location>
</feature>
<dbReference type="PROSITE" id="PS50082">
    <property type="entry name" value="WD_REPEATS_2"/>
    <property type="match status" value="1"/>
</dbReference>
<reference evidence="8" key="2">
    <citation type="submission" date="2018-10" db="EMBL/GenBank/DDBJ databases">
        <title>De novo assembly of a Great Dane genome.</title>
        <authorList>
            <person name="Kidd J.M."/>
            <person name="Pendleton A.L."/>
            <person name="Shen F."/>
            <person name="Emery S."/>
        </authorList>
    </citation>
    <scope>NUCLEOTIDE SEQUENCE [LARGE SCALE GENOMIC DNA]</scope>
    <source>
        <strain evidence="8">Great Dane</strain>
    </source>
</reference>
<name>A0A8C0MWB8_CANLF</name>
<proteinExistence type="inferred from homology"/>
<evidence type="ECO:0000256" key="4">
    <source>
        <dbReference type="ARBA" id="ARBA00040390"/>
    </source>
</evidence>
<evidence type="ECO:0000313" key="8">
    <source>
        <dbReference type="Ensembl" id="ENSCAFP00040015591.1"/>
    </source>
</evidence>
<dbReference type="PANTHER" id="PTHR19877">
    <property type="entry name" value="EUKARYOTIC TRANSLATION INITIATION FACTOR 3 SUBUNIT I"/>
    <property type="match status" value="1"/>
</dbReference>